<dbReference type="InterPro" id="IPR002052">
    <property type="entry name" value="DNA_methylase_N6_adenine_CS"/>
</dbReference>
<evidence type="ECO:0000256" key="1">
    <source>
        <dbReference type="ARBA" id="ARBA00022490"/>
    </source>
</evidence>
<dbReference type="CDD" id="cd02440">
    <property type="entry name" value="AdoMet_MTases"/>
    <property type="match status" value="1"/>
</dbReference>
<keyword evidence="8" id="KW-1185">Reference proteome</keyword>
<name>A0A974Y3D2_9GAMM</name>
<dbReference type="GO" id="GO:0006364">
    <property type="term" value="P:rRNA processing"/>
    <property type="evidence" value="ECO:0007669"/>
    <property type="project" value="UniProtKB-KW"/>
</dbReference>
<accession>A0A974Y3D2</accession>
<keyword evidence="3 7" id="KW-0489">Methyltransferase</keyword>
<dbReference type="PANTHER" id="PTHR47816">
    <property type="entry name" value="RIBOSOMAL RNA SMALL SUBUNIT METHYLTRANSFERASE C"/>
    <property type="match status" value="1"/>
</dbReference>
<dbReference type="KEGG" id="lsf:I8J32_002630"/>
<dbReference type="PROSITE" id="PS00092">
    <property type="entry name" value="N6_MTASE"/>
    <property type="match status" value="1"/>
</dbReference>
<keyword evidence="4" id="KW-0808">Transferase</keyword>
<keyword evidence="5" id="KW-0949">S-adenosyl-L-methionine</keyword>
<dbReference type="InterPro" id="IPR007848">
    <property type="entry name" value="Small_mtfrase_dom"/>
</dbReference>
<evidence type="ECO:0000256" key="3">
    <source>
        <dbReference type="ARBA" id="ARBA00022603"/>
    </source>
</evidence>
<reference evidence="7 8" key="1">
    <citation type="submission" date="2021-03" db="EMBL/GenBank/DDBJ databases">
        <title>Lysobacter sp. nov. isolated from soil of gangwondo yeongwol, south Korea.</title>
        <authorList>
            <person name="Kim K.R."/>
            <person name="Kim K.H."/>
            <person name="Jeon C.O."/>
        </authorList>
    </citation>
    <scope>NUCLEOTIDE SEQUENCE [LARGE SCALE GENOMIC DNA]</scope>
    <source>
        <strain evidence="7 8">R19</strain>
    </source>
</reference>
<proteinExistence type="predicted"/>
<evidence type="ECO:0000259" key="6">
    <source>
        <dbReference type="Pfam" id="PF05175"/>
    </source>
</evidence>
<dbReference type="SUPFAM" id="SSF53335">
    <property type="entry name" value="S-adenosyl-L-methionine-dependent methyltransferases"/>
    <property type="match status" value="1"/>
</dbReference>
<dbReference type="GO" id="GO:0008757">
    <property type="term" value="F:S-adenosylmethionine-dependent methyltransferase activity"/>
    <property type="evidence" value="ECO:0007669"/>
    <property type="project" value="InterPro"/>
</dbReference>
<evidence type="ECO:0000313" key="8">
    <source>
        <dbReference type="Proteomes" id="UP000639274"/>
    </source>
</evidence>
<keyword evidence="1" id="KW-0963">Cytoplasm</keyword>
<dbReference type="AlphaFoldDB" id="A0A974Y3D2"/>
<gene>
    <name evidence="7" type="ORF">I8J32_002630</name>
</gene>
<keyword evidence="2" id="KW-0698">rRNA processing</keyword>
<dbReference type="InterPro" id="IPR029063">
    <property type="entry name" value="SAM-dependent_MTases_sf"/>
</dbReference>
<sequence>MLPIVDGPLDWPADGALFLRARDGWPLHQRAFPGLLCEQTFRPEADRLARSGLALADADGDLSLQSLVLVLPPRQRDEARALFARAVDRARPGGRVLACVANDEGAKSAQADLARLAGPLGQLSKHKCRAFWTAPLAQEGVDAELLAQWRQADAPRPIADGRFHSRPGLFAWDRIDPASALLAQHLPTTLRGEAADLGAGFGFLSAELLARCAGITSLDLYEAERRALDLARQNLAALSSKPMGFHWHDVTVGLGRAFDVIVSNPPFHAQGRADRPDIGRRFIAVAAQALRPGGELWIVANRHLPYETALQEHFPQVRTVVQQGGFKVVHARRP</sequence>
<dbReference type="PANTHER" id="PTHR47816:SF4">
    <property type="entry name" value="RIBOSOMAL RNA SMALL SUBUNIT METHYLTRANSFERASE C"/>
    <property type="match status" value="1"/>
</dbReference>
<evidence type="ECO:0000256" key="5">
    <source>
        <dbReference type="ARBA" id="ARBA00022691"/>
    </source>
</evidence>
<dbReference type="InterPro" id="IPR046977">
    <property type="entry name" value="RsmC/RlmG"/>
</dbReference>
<dbReference type="GO" id="GO:0008170">
    <property type="term" value="F:N-methyltransferase activity"/>
    <property type="evidence" value="ECO:0007669"/>
    <property type="project" value="UniProtKB-ARBA"/>
</dbReference>
<dbReference type="Proteomes" id="UP000639274">
    <property type="component" value="Chromosome"/>
</dbReference>
<dbReference type="Pfam" id="PF05175">
    <property type="entry name" value="MTS"/>
    <property type="match status" value="1"/>
</dbReference>
<evidence type="ECO:0000256" key="2">
    <source>
        <dbReference type="ARBA" id="ARBA00022552"/>
    </source>
</evidence>
<dbReference type="RefSeq" id="WP_200615590.1">
    <property type="nucleotide sequence ID" value="NZ_CP071518.1"/>
</dbReference>
<organism evidence="7 8">
    <name type="scientific">Agrilutibacter solisilvae</name>
    <dbReference type="NCBI Taxonomy" id="2763317"/>
    <lineage>
        <taxon>Bacteria</taxon>
        <taxon>Pseudomonadati</taxon>
        <taxon>Pseudomonadota</taxon>
        <taxon>Gammaproteobacteria</taxon>
        <taxon>Lysobacterales</taxon>
        <taxon>Lysobacteraceae</taxon>
        <taxon>Agrilutibacter</taxon>
    </lineage>
</organism>
<dbReference type="EMBL" id="CP071518">
    <property type="protein sequence ID" value="QSX79923.1"/>
    <property type="molecule type" value="Genomic_DNA"/>
</dbReference>
<dbReference type="GO" id="GO:0003676">
    <property type="term" value="F:nucleic acid binding"/>
    <property type="evidence" value="ECO:0007669"/>
    <property type="project" value="InterPro"/>
</dbReference>
<feature type="domain" description="Methyltransferase small" evidence="6">
    <location>
        <begin position="162"/>
        <end position="329"/>
    </location>
</feature>
<evidence type="ECO:0000313" key="7">
    <source>
        <dbReference type="EMBL" id="QSX79923.1"/>
    </source>
</evidence>
<evidence type="ECO:0000256" key="4">
    <source>
        <dbReference type="ARBA" id="ARBA00022679"/>
    </source>
</evidence>
<protein>
    <submittedName>
        <fullName evidence="7">Methyltransferase</fullName>
    </submittedName>
</protein>
<dbReference type="GO" id="GO:0032259">
    <property type="term" value="P:methylation"/>
    <property type="evidence" value="ECO:0007669"/>
    <property type="project" value="UniProtKB-KW"/>
</dbReference>
<dbReference type="Gene3D" id="3.40.50.150">
    <property type="entry name" value="Vaccinia Virus protein VP39"/>
    <property type="match status" value="2"/>
</dbReference>